<evidence type="ECO:0000313" key="1">
    <source>
        <dbReference type="EMBL" id="SMF69211.1"/>
    </source>
</evidence>
<proteinExistence type="predicted"/>
<accession>A0A1X7GHP1</accession>
<gene>
    <name evidence="1" type="ORF">SAMN06295900_115144</name>
</gene>
<dbReference type="STRING" id="28094.SAMN06295900_115144"/>
<sequence>MAEELKFREQNESWPHEWLRHATLALAALCIVGCSNHDATLSAKPAQSAPPVAKAPEPSVTILVNDIERQYIRGDVDEDTFDRVIRRADPRLASGTDGHLPNDERRALYFAKKIPLANGQTLYSWLHSCPLALGENMFASRIPAGASGAYEGLGPKAFMDAVYYPIIQMKGLGKEDSIALSWIIYEDGHIVPRTGRAKVYMSNPNFETQSGTECR</sequence>
<organism evidence="1 2">
    <name type="scientific">Trinickia caryophylli</name>
    <name type="common">Paraburkholderia caryophylli</name>
    <dbReference type="NCBI Taxonomy" id="28094"/>
    <lineage>
        <taxon>Bacteria</taxon>
        <taxon>Pseudomonadati</taxon>
        <taxon>Pseudomonadota</taxon>
        <taxon>Betaproteobacteria</taxon>
        <taxon>Burkholderiales</taxon>
        <taxon>Burkholderiaceae</taxon>
        <taxon>Trinickia</taxon>
    </lineage>
</organism>
<dbReference type="EMBL" id="FXAH01000015">
    <property type="protein sequence ID" value="SMF69211.1"/>
    <property type="molecule type" value="Genomic_DNA"/>
</dbReference>
<reference evidence="2" key="1">
    <citation type="submission" date="2017-04" db="EMBL/GenBank/DDBJ databases">
        <authorList>
            <person name="Varghese N."/>
            <person name="Submissions S."/>
        </authorList>
    </citation>
    <scope>NUCLEOTIDE SEQUENCE [LARGE SCALE GENOMIC DNA]</scope>
    <source>
        <strain evidence="2">Ballard 720</strain>
    </source>
</reference>
<name>A0A1X7GHP1_TRICW</name>
<dbReference type="OrthoDB" id="8589511at2"/>
<dbReference type="GeneID" id="95552828"/>
<protein>
    <submittedName>
        <fullName evidence="1">Uncharacterized protein</fullName>
    </submittedName>
</protein>
<evidence type="ECO:0000313" key="2">
    <source>
        <dbReference type="Proteomes" id="UP000192911"/>
    </source>
</evidence>
<dbReference type="RefSeq" id="WP_085229737.1">
    <property type="nucleotide sequence ID" value="NZ_BSQD01000008.1"/>
</dbReference>
<dbReference type="AlphaFoldDB" id="A0A1X7GHP1"/>
<dbReference type="Proteomes" id="UP000192911">
    <property type="component" value="Unassembled WGS sequence"/>
</dbReference>
<keyword evidence="2" id="KW-1185">Reference proteome</keyword>